<evidence type="ECO:0000313" key="10">
    <source>
        <dbReference type="Proteomes" id="UP000789831"/>
    </source>
</evidence>
<organism evidence="9 10">
    <name type="scientific">Ambispora gerdemannii</name>
    <dbReference type="NCBI Taxonomy" id="144530"/>
    <lineage>
        <taxon>Eukaryota</taxon>
        <taxon>Fungi</taxon>
        <taxon>Fungi incertae sedis</taxon>
        <taxon>Mucoromycota</taxon>
        <taxon>Glomeromycotina</taxon>
        <taxon>Glomeromycetes</taxon>
        <taxon>Archaeosporales</taxon>
        <taxon>Ambisporaceae</taxon>
        <taxon>Ambispora</taxon>
    </lineage>
</organism>
<keyword evidence="3 7" id="KW-0812">Transmembrane</keyword>
<sequence>TPPSDSEEFNGSSTQKSTELLLSINAQLKQPQDNRFDGAGTPPPSPPALLHQPQLDNKNDKDENLENYNLGQHEIEMKNTWTRTTSPVFNLTTVPKDHENDETLSPSSTNPNSPTYSTSSTEAPTAAIKELNRKNSRKDHNDISSHSFVSSNNNQIPEDDNMKLNMKNSLISRIKNRRHSNTASKSNNNSSVSKRNSNSSISSNLEIEIVADSENNIPQSNYTPSSSNHTHETTISSPSGLQVPKSATSSRFPSISGESKLAHRRKRRNQNSSSLTIVHPNGTPLLTSYTMAGAKRNKAFHSLFAMPEDEELVNDYGCALQREILAQGRMYISLKHVCFHANILGWITNTVINFTDIISIEKKMTALIIPNAIQISTPKQKFFFASLLSRDSVFELLMSLWEASKNNSSISFELGSSMNQHQSLSEVSATEEDYASEGTKRPKKFDIQRLIHPRNKIRRDDKVIEETPTPNSHQSPREAASIPLSQHTISEDLDSPSNSTPPPAIVQLLPPPRPTRKESYTVTPITKKEPRIPTKCNCLINNEHYGNLIFDSVFDGSIEQIFNLMFNEFYKDFLLNVEEATDVNIGEWTPDNSKKLNRSSSYMKKLNFAIGPKSTKCVFDEECLFRDFENHVTTIITTRTPYVPSGSAFCIKTRVCIMWAGENQARVMITAALEWSKSSLIRRQIERASIDGQIEFYAALANTVRTYIKEHPAEFHKDSTSTTIEGTDNSSVKREKLVTLLSNPEIHAKKVGNTRNFSGSLTNMIQWVLKISDNIPSSLPSQNTIIFIGFILMGIVNVYTLIRVNEISNKIDNLSSSRQNIKVLYPYNEDNFVMRGGACHYYLEVIDERVVRAANK</sequence>
<evidence type="ECO:0000256" key="7">
    <source>
        <dbReference type="SAM" id="Phobius"/>
    </source>
</evidence>
<feature type="region of interest" description="Disordered" evidence="6">
    <location>
        <begin position="216"/>
        <end position="279"/>
    </location>
</feature>
<feature type="region of interest" description="Disordered" evidence="6">
    <location>
        <begin position="26"/>
        <end position="64"/>
    </location>
</feature>
<evidence type="ECO:0000259" key="8">
    <source>
        <dbReference type="PROSITE" id="PS51778"/>
    </source>
</evidence>
<dbReference type="InterPro" id="IPR004182">
    <property type="entry name" value="GRAM"/>
</dbReference>
<dbReference type="CDD" id="cd13220">
    <property type="entry name" value="PH-GRAM_GRAMDC"/>
    <property type="match status" value="1"/>
</dbReference>
<dbReference type="GO" id="GO:0140268">
    <property type="term" value="C:endoplasmic reticulum-plasma membrane contact site"/>
    <property type="evidence" value="ECO:0007669"/>
    <property type="project" value="TreeGrafter"/>
</dbReference>
<keyword evidence="4 7" id="KW-1133">Transmembrane helix</keyword>
<dbReference type="GO" id="GO:0005739">
    <property type="term" value="C:mitochondrion"/>
    <property type="evidence" value="ECO:0007669"/>
    <property type="project" value="TreeGrafter"/>
</dbReference>
<feature type="compositionally biased region" description="Polar residues" evidence="6">
    <location>
        <begin position="144"/>
        <end position="156"/>
    </location>
</feature>
<evidence type="ECO:0000256" key="4">
    <source>
        <dbReference type="ARBA" id="ARBA00022989"/>
    </source>
</evidence>
<feature type="non-terminal residue" evidence="9">
    <location>
        <position position="1"/>
    </location>
</feature>
<dbReference type="GO" id="GO:0032541">
    <property type="term" value="C:cortical endoplasmic reticulum"/>
    <property type="evidence" value="ECO:0007669"/>
    <property type="project" value="TreeGrafter"/>
</dbReference>
<dbReference type="Pfam" id="PF02893">
    <property type="entry name" value="GRAM"/>
    <property type="match status" value="1"/>
</dbReference>
<dbReference type="Pfam" id="PF16016">
    <property type="entry name" value="VASt"/>
    <property type="match status" value="1"/>
</dbReference>
<dbReference type="GO" id="GO:0120015">
    <property type="term" value="F:sterol transfer activity"/>
    <property type="evidence" value="ECO:0007669"/>
    <property type="project" value="TreeGrafter"/>
</dbReference>
<dbReference type="PROSITE" id="PS51778">
    <property type="entry name" value="VAST"/>
    <property type="match status" value="1"/>
</dbReference>
<dbReference type="OrthoDB" id="2162691at2759"/>
<accession>A0A9N9CB70</accession>
<feature type="region of interest" description="Disordered" evidence="6">
    <location>
        <begin position="423"/>
        <end position="523"/>
    </location>
</feature>
<feature type="compositionally biased region" description="Low complexity" evidence="6">
    <location>
        <begin position="181"/>
        <end position="200"/>
    </location>
</feature>
<dbReference type="GO" id="GO:0032934">
    <property type="term" value="F:sterol binding"/>
    <property type="evidence" value="ECO:0007669"/>
    <property type="project" value="TreeGrafter"/>
</dbReference>
<keyword evidence="10" id="KW-1185">Reference proteome</keyword>
<dbReference type="InterPro" id="IPR051482">
    <property type="entry name" value="Cholesterol_transport"/>
</dbReference>
<reference evidence="9" key="1">
    <citation type="submission" date="2021-06" db="EMBL/GenBank/DDBJ databases">
        <authorList>
            <person name="Kallberg Y."/>
            <person name="Tangrot J."/>
            <person name="Rosling A."/>
        </authorList>
    </citation>
    <scope>NUCLEOTIDE SEQUENCE</scope>
    <source>
        <strain evidence="9">MT106</strain>
    </source>
</reference>
<protein>
    <submittedName>
        <fullName evidence="9">2475_t:CDS:1</fullName>
    </submittedName>
</protein>
<proteinExistence type="inferred from homology"/>
<evidence type="ECO:0000256" key="3">
    <source>
        <dbReference type="ARBA" id="ARBA00022692"/>
    </source>
</evidence>
<dbReference type="PANTHER" id="PTHR23319">
    <property type="entry name" value="GRAM DOMAIN CONTAINING 1B, ISOFORM E"/>
    <property type="match status" value="1"/>
</dbReference>
<dbReference type="GO" id="GO:0005886">
    <property type="term" value="C:plasma membrane"/>
    <property type="evidence" value="ECO:0007669"/>
    <property type="project" value="TreeGrafter"/>
</dbReference>
<feature type="region of interest" description="Disordered" evidence="6">
    <location>
        <begin position="91"/>
        <end position="200"/>
    </location>
</feature>
<feature type="compositionally biased region" description="Polar residues" evidence="6">
    <location>
        <begin position="216"/>
        <end position="257"/>
    </location>
</feature>
<dbReference type="Proteomes" id="UP000789831">
    <property type="component" value="Unassembled WGS sequence"/>
</dbReference>
<evidence type="ECO:0000256" key="1">
    <source>
        <dbReference type="ARBA" id="ARBA00004167"/>
    </source>
</evidence>
<comment type="similarity">
    <text evidence="2">Belongs to the YSP2 family.</text>
</comment>
<dbReference type="AlphaFoldDB" id="A0A9N9CB70"/>
<feature type="compositionally biased region" description="Low complexity" evidence="6">
    <location>
        <begin position="105"/>
        <end position="121"/>
    </location>
</feature>
<feature type="domain" description="VASt" evidence="8">
    <location>
        <begin position="545"/>
        <end position="712"/>
    </location>
</feature>
<dbReference type="GO" id="GO:0032366">
    <property type="term" value="P:intracellular sterol transport"/>
    <property type="evidence" value="ECO:0007669"/>
    <property type="project" value="TreeGrafter"/>
</dbReference>
<feature type="compositionally biased region" description="Basic and acidic residues" evidence="6">
    <location>
        <begin position="130"/>
        <end position="143"/>
    </location>
</feature>
<feature type="compositionally biased region" description="Pro residues" evidence="6">
    <location>
        <begin position="499"/>
        <end position="513"/>
    </location>
</feature>
<evidence type="ECO:0000256" key="5">
    <source>
        <dbReference type="ARBA" id="ARBA00023136"/>
    </source>
</evidence>
<feature type="transmembrane region" description="Helical" evidence="7">
    <location>
        <begin position="784"/>
        <end position="802"/>
    </location>
</feature>
<feature type="compositionally biased region" description="Basic and acidic residues" evidence="6">
    <location>
        <begin position="438"/>
        <end position="449"/>
    </location>
</feature>
<dbReference type="EMBL" id="CAJVPL010002043">
    <property type="protein sequence ID" value="CAG8597280.1"/>
    <property type="molecule type" value="Genomic_DNA"/>
</dbReference>
<evidence type="ECO:0000256" key="6">
    <source>
        <dbReference type="SAM" id="MobiDB-lite"/>
    </source>
</evidence>
<evidence type="ECO:0000256" key="2">
    <source>
        <dbReference type="ARBA" id="ARBA00006582"/>
    </source>
</evidence>
<evidence type="ECO:0000313" key="9">
    <source>
        <dbReference type="EMBL" id="CAG8597280.1"/>
    </source>
</evidence>
<gene>
    <name evidence="9" type="ORF">AGERDE_LOCUS8913</name>
</gene>
<dbReference type="Gene3D" id="2.30.29.30">
    <property type="entry name" value="Pleckstrin-homology domain (PH domain)/Phosphotyrosine-binding domain (PTB)"/>
    <property type="match status" value="1"/>
</dbReference>
<dbReference type="SMART" id="SM00568">
    <property type="entry name" value="GRAM"/>
    <property type="match status" value="1"/>
</dbReference>
<name>A0A9N9CB70_9GLOM</name>
<dbReference type="InterPro" id="IPR011993">
    <property type="entry name" value="PH-like_dom_sf"/>
</dbReference>
<keyword evidence="5 7" id="KW-0472">Membrane</keyword>
<dbReference type="GO" id="GO:0005789">
    <property type="term" value="C:endoplasmic reticulum membrane"/>
    <property type="evidence" value="ECO:0007669"/>
    <property type="project" value="TreeGrafter"/>
</dbReference>
<dbReference type="InterPro" id="IPR031968">
    <property type="entry name" value="VASt"/>
</dbReference>
<dbReference type="PANTHER" id="PTHR23319:SF4">
    <property type="entry name" value="GRAM DOMAIN CONTAINING 1B, ISOFORM E"/>
    <property type="match status" value="1"/>
</dbReference>
<comment type="subcellular location">
    <subcellularLocation>
        <location evidence="1">Membrane</location>
        <topology evidence="1">Single-pass membrane protein</topology>
    </subcellularLocation>
</comment>
<comment type="caution">
    <text evidence="9">The sequence shown here is derived from an EMBL/GenBank/DDBJ whole genome shotgun (WGS) entry which is preliminary data.</text>
</comment>